<name>A0A1X2GZS2_SYNRA</name>
<evidence type="ECO:0000313" key="2">
    <source>
        <dbReference type="EMBL" id="ORY90328.1"/>
    </source>
</evidence>
<reference evidence="2 3" key="1">
    <citation type="submission" date="2016-07" db="EMBL/GenBank/DDBJ databases">
        <title>Pervasive Adenine N6-methylation of Active Genes in Fungi.</title>
        <authorList>
            <consortium name="DOE Joint Genome Institute"/>
            <person name="Mondo S.J."/>
            <person name="Dannebaum R.O."/>
            <person name="Kuo R.C."/>
            <person name="Labutti K."/>
            <person name="Haridas S."/>
            <person name="Kuo A."/>
            <person name="Salamov A."/>
            <person name="Ahrendt S.R."/>
            <person name="Lipzen A."/>
            <person name="Sullivan W."/>
            <person name="Andreopoulos W.B."/>
            <person name="Clum A."/>
            <person name="Lindquist E."/>
            <person name="Daum C."/>
            <person name="Ramamoorthy G.K."/>
            <person name="Gryganskyi A."/>
            <person name="Culley D."/>
            <person name="Magnuson J.K."/>
            <person name="James T.Y."/>
            <person name="O'Malley M.A."/>
            <person name="Stajich J.E."/>
            <person name="Spatafora J.W."/>
            <person name="Visel A."/>
            <person name="Grigoriev I.V."/>
        </authorList>
    </citation>
    <scope>NUCLEOTIDE SEQUENCE [LARGE SCALE GENOMIC DNA]</scope>
    <source>
        <strain evidence="2 3">NRRL 2496</strain>
    </source>
</reference>
<feature type="compositionally biased region" description="Basic and acidic residues" evidence="1">
    <location>
        <begin position="39"/>
        <end position="48"/>
    </location>
</feature>
<dbReference type="InParanoid" id="A0A1X2GZS2"/>
<evidence type="ECO:0000256" key="1">
    <source>
        <dbReference type="SAM" id="MobiDB-lite"/>
    </source>
</evidence>
<proteinExistence type="predicted"/>
<keyword evidence="3" id="KW-1185">Reference proteome</keyword>
<accession>A0A1X2GZS2</accession>
<evidence type="ECO:0000313" key="3">
    <source>
        <dbReference type="Proteomes" id="UP000242180"/>
    </source>
</evidence>
<comment type="caution">
    <text evidence="2">The sequence shown here is derived from an EMBL/GenBank/DDBJ whole genome shotgun (WGS) entry which is preliminary data.</text>
</comment>
<sequence>MAKYSKSSMCFPKNHVLWKYSHDIEMRGVVSGYSTSQSEHQHKDDAKKPAKRSNFNRTLFNGQMAKYLSRRDALLDGTEKASNRKVDAIVNLDDRRLQEASLGAPLNNGKPTPISRSLMRQIRVCLDTEIEGRKATRNVKNMPKPTYNSAIFYTTLKIPVLTDDDGELYLEKLRASPNYRGNEWMDYAEIEGGYYGRILQFFHIKNRDWDLDLCLLEPYVAIQDIPHITGMEVLQPYSGPARERTKVTCTRNIRRQVHIMPDFATFQDEYGYHTQYLLNHDINPQSWAENKGLLLDLQEEIITWE</sequence>
<dbReference type="EMBL" id="MCGN01000012">
    <property type="protein sequence ID" value="ORY90328.1"/>
    <property type="molecule type" value="Genomic_DNA"/>
</dbReference>
<gene>
    <name evidence="2" type="ORF">BCR43DRAFT_518802</name>
</gene>
<dbReference type="AlphaFoldDB" id="A0A1X2GZS2"/>
<organism evidence="2 3">
    <name type="scientific">Syncephalastrum racemosum</name>
    <name type="common">Filamentous fungus</name>
    <dbReference type="NCBI Taxonomy" id="13706"/>
    <lineage>
        <taxon>Eukaryota</taxon>
        <taxon>Fungi</taxon>
        <taxon>Fungi incertae sedis</taxon>
        <taxon>Mucoromycota</taxon>
        <taxon>Mucoromycotina</taxon>
        <taxon>Mucoromycetes</taxon>
        <taxon>Mucorales</taxon>
        <taxon>Syncephalastraceae</taxon>
        <taxon>Syncephalastrum</taxon>
    </lineage>
</organism>
<dbReference type="Proteomes" id="UP000242180">
    <property type="component" value="Unassembled WGS sequence"/>
</dbReference>
<feature type="region of interest" description="Disordered" evidence="1">
    <location>
        <begin position="32"/>
        <end position="55"/>
    </location>
</feature>
<protein>
    <submittedName>
        <fullName evidence="2">Uncharacterized protein</fullName>
    </submittedName>
</protein>
<dbReference type="OrthoDB" id="2300311at2759"/>